<dbReference type="OrthoDB" id="9996895at2759"/>
<dbReference type="STRING" id="486041.B0CYB2"/>
<dbReference type="GO" id="GO:0016887">
    <property type="term" value="F:ATP hydrolysis activity"/>
    <property type="evidence" value="ECO:0007669"/>
    <property type="project" value="InterPro"/>
</dbReference>
<reference evidence="3 4" key="1">
    <citation type="journal article" date="2008" name="Nature">
        <title>The genome of Laccaria bicolor provides insights into mycorrhizal symbiosis.</title>
        <authorList>
            <person name="Martin F."/>
            <person name="Aerts A."/>
            <person name="Ahren D."/>
            <person name="Brun A."/>
            <person name="Danchin E.G.J."/>
            <person name="Duchaussoy F."/>
            <person name="Gibon J."/>
            <person name="Kohler A."/>
            <person name="Lindquist E."/>
            <person name="Pereda V."/>
            <person name="Salamov A."/>
            <person name="Shapiro H.J."/>
            <person name="Wuyts J."/>
            <person name="Blaudez D."/>
            <person name="Buee M."/>
            <person name="Brokstein P."/>
            <person name="Canbaeck B."/>
            <person name="Cohen D."/>
            <person name="Courty P.E."/>
            <person name="Coutinho P.M."/>
            <person name="Delaruelle C."/>
            <person name="Detter J.C."/>
            <person name="Deveau A."/>
            <person name="DiFazio S."/>
            <person name="Duplessis S."/>
            <person name="Fraissinet-Tachet L."/>
            <person name="Lucic E."/>
            <person name="Frey-Klett P."/>
            <person name="Fourrey C."/>
            <person name="Feussner I."/>
            <person name="Gay G."/>
            <person name="Grimwood J."/>
            <person name="Hoegger P.J."/>
            <person name="Jain P."/>
            <person name="Kilaru S."/>
            <person name="Labbe J."/>
            <person name="Lin Y.C."/>
            <person name="Legue V."/>
            <person name="Le Tacon F."/>
            <person name="Marmeisse R."/>
            <person name="Melayah D."/>
            <person name="Montanini B."/>
            <person name="Muratet M."/>
            <person name="Nehls U."/>
            <person name="Niculita-Hirzel H."/>
            <person name="Oudot-Le Secq M.P."/>
            <person name="Peter M."/>
            <person name="Quesneville H."/>
            <person name="Rajashekar B."/>
            <person name="Reich M."/>
            <person name="Rouhier N."/>
            <person name="Schmutz J."/>
            <person name="Yin T."/>
            <person name="Chalot M."/>
            <person name="Henrissat B."/>
            <person name="Kuees U."/>
            <person name="Lucas S."/>
            <person name="Van de Peer Y."/>
            <person name="Podila G.K."/>
            <person name="Polle A."/>
            <person name="Pukkila P.J."/>
            <person name="Richardson P.M."/>
            <person name="Rouze P."/>
            <person name="Sanders I.R."/>
            <person name="Stajich J.E."/>
            <person name="Tunlid A."/>
            <person name="Tuskan G."/>
            <person name="Grigoriev I.V."/>
        </authorList>
    </citation>
    <scope>NUCLEOTIDE SEQUENCE [LARGE SCALE GENOMIC DNA]</scope>
    <source>
        <strain evidence="4">S238N-H82 / ATCC MYA-4686</strain>
    </source>
</reference>
<feature type="compositionally biased region" description="Basic and acidic residues" evidence="1">
    <location>
        <begin position="531"/>
        <end position="542"/>
    </location>
</feature>
<protein>
    <submittedName>
        <fullName evidence="3">Predicted protein</fullName>
    </submittedName>
</protein>
<dbReference type="Proteomes" id="UP000001194">
    <property type="component" value="Unassembled WGS sequence"/>
</dbReference>
<evidence type="ECO:0000259" key="2">
    <source>
        <dbReference type="Pfam" id="PF00004"/>
    </source>
</evidence>
<name>B0CYB2_LACBS</name>
<dbReference type="AlphaFoldDB" id="B0CYB2"/>
<dbReference type="GO" id="GO:0003677">
    <property type="term" value="F:DNA binding"/>
    <property type="evidence" value="ECO:0007669"/>
    <property type="project" value="TreeGrafter"/>
</dbReference>
<dbReference type="GO" id="GO:0005524">
    <property type="term" value="F:ATP binding"/>
    <property type="evidence" value="ECO:0007669"/>
    <property type="project" value="InterPro"/>
</dbReference>
<evidence type="ECO:0000313" key="4">
    <source>
        <dbReference type="Proteomes" id="UP000001194"/>
    </source>
</evidence>
<evidence type="ECO:0000313" key="3">
    <source>
        <dbReference type="EMBL" id="EDR12860.1"/>
    </source>
</evidence>
<feature type="region of interest" description="Disordered" evidence="1">
    <location>
        <begin position="1"/>
        <end position="34"/>
    </location>
</feature>
<accession>B0CYB2</accession>
<feature type="region of interest" description="Disordered" evidence="1">
    <location>
        <begin position="519"/>
        <end position="543"/>
    </location>
</feature>
<dbReference type="EMBL" id="DS547094">
    <property type="protein sequence ID" value="EDR12860.1"/>
    <property type="molecule type" value="Genomic_DNA"/>
</dbReference>
<feature type="region of interest" description="Disordered" evidence="1">
    <location>
        <begin position="84"/>
        <end position="106"/>
    </location>
</feature>
<dbReference type="PANTHER" id="PTHR23389">
    <property type="entry name" value="CHROMOSOME TRANSMISSION FIDELITY FACTOR 18"/>
    <property type="match status" value="1"/>
</dbReference>
<dbReference type="InterPro" id="IPR003959">
    <property type="entry name" value="ATPase_AAA_core"/>
</dbReference>
<sequence>MFSPRNAPQPVLGSFPTSLSDESPAGAIPPTAYPEGVLLPSAPVTERILDNEGVEIYGDFHPSPIPLGDAKSSSSLSLLENNMATKFPSSSSPSSSPLPPNGVHPQLNLKLELPHSEIVEILSNSSPIPSPASPKRCNLAAATQANYQDGLTPLGGSQHKPIVIDSSPIKPAIKPSATAKIVHPFFGSHTIKPPPASKISSLKGAATLEAPYPDRCSQHVKGPQSLHESYVRANIPRRQLIPKTQHEELNDFTFLTSPTAPDALSLEPLSLSTSADKEREDCLRSIPDEHVANHAAIGRVVDSARSGDTLTTSRHPWAEKWRPRFAQEVLGNEASAIYLRDWLRGLELQLEGTKHTPEQPSSKKDGIRGTTTGARGLKRPYIVREVDKRQRKKARANAKDDDWIVNTDESGDEDVPCNREEDMDNIFLRNQTPPDCATTKILPPRQTFEQLHNTILLSGPYGTGKTACVYACAEELGWEVFEVYPGIGKRNGANVDNLIGEVGRNHLVRQIPRKRNELFVPPSPITSSGNRNKDESLLRRTEGSQTLSTNLRDILCQVDEEQAGDKTTVRQSLILLEEVDILFKEDTNFWPTLTRVIRECKRPVVCTCNDISLVPLLDLPLQKVLVFEPCPPPIAVSYLQGLFCAEGYAINRDVLLGMYGSVYEPAFVSIHNTSDIGVTDVATHDLRRTIHSLQVVATTRGLPPEVKPGVGEEEEPSPEAYEPGGMLATYRAAANHADHISFLDSFVSQESAKVLIRGNRLSILQALHHLLMMSWGTRFFMSQQGIREALAMWE</sequence>
<evidence type="ECO:0000256" key="1">
    <source>
        <dbReference type="SAM" id="MobiDB-lite"/>
    </source>
</evidence>
<dbReference type="GeneID" id="6072396"/>
<feature type="compositionally biased region" description="Basic and acidic residues" evidence="1">
    <location>
        <begin position="352"/>
        <end position="367"/>
    </location>
</feature>
<proteinExistence type="predicted"/>
<dbReference type="InParanoid" id="B0CYB2"/>
<gene>
    <name evidence="3" type="ORF">LACBIDRAFT_311795</name>
</gene>
<keyword evidence="4" id="KW-1185">Reference proteome</keyword>
<dbReference type="Pfam" id="PF00004">
    <property type="entry name" value="AAA"/>
    <property type="match status" value="1"/>
</dbReference>
<organism evidence="4">
    <name type="scientific">Laccaria bicolor (strain S238N-H82 / ATCC MYA-4686)</name>
    <name type="common">Bicoloured deceiver</name>
    <name type="synonym">Laccaria laccata var. bicolor</name>
    <dbReference type="NCBI Taxonomy" id="486041"/>
    <lineage>
        <taxon>Eukaryota</taxon>
        <taxon>Fungi</taxon>
        <taxon>Dikarya</taxon>
        <taxon>Basidiomycota</taxon>
        <taxon>Agaricomycotina</taxon>
        <taxon>Agaricomycetes</taxon>
        <taxon>Agaricomycetidae</taxon>
        <taxon>Agaricales</taxon>
        <taxon>Agaricineae</taxon>
        <taxon>Hydnangiaceae</taxon>
        <taxon>Laccaria</taxon>
    </lineage>
</organism>
<dbReference type="InterPro" id="IPR027417">
    <property type="entry name" value="P-loop_NTPase"/>
</dbReference>
<feature type="domain" description="ATPase AAA-type core" evidence="2">
    <location>
        <begin position="455"/>
        <end position="586"/>
    </location>
</feature>
<dbReference type="PANTHER" id="PTHR23389:SF21">
    <property type="entry name" value="ATPASE FAMILY AAA DOMAIN-CONTAINING PROTEIN 5"/>
    <property type="match status" value="1"/>
</dbReference>
<dbReference type="HOGENOM" id="CLU_014669_0_0_1"/>
<dbReference type="SUPFAM" id="SSF52540">
    <property type="entry name" value="P-loop containing nucleoside triphosphate hydrolases"/>
    <property type="match status" value="1"/>
</dbReference>
<dbReference type="Gene3D" id="3.40.50.300">
    <property type="entry name" value="P-loop containing nucleotide triphosphate hydrolases"/>
    <property type="match status" value="1"/>
</dbReference>
<dbReference type="KEGG" id="lbc:LACBIDRAFT_311795"/>
<feature type="region of interest" description="Disordered" evidence="1">
    <location>
        <begin position="352"/>
        <end position="380"/>
    </location>
</feature>
<dbReference type="RefSeq" id="XP_001877124.1">
    <property type="nucleotide sequence ID" value="XM_001877089.1"/>
</dbReference>
<dbReference type="GO" id="GO:0005634">
    <property type="term" value="C:nucleus"/>
    <property type="evidence" value="ECO:0007669"/>
    <property type="project" value="TreeGrafter"/>
</dbReference>